<keyword evidence="3" id="KW-1185">Reference proteome</keyword>
<protein>
    <submittedName>
        <fullName evidence="2">Lipopolysaccharide biosynthesis protein</fullName>
    </submittedName>
</protein>
<proteinExistence type="predicted"/>
<evidence type="ECO:0000256" key="1">
    <source>
        <dbReference type="SAM" id="Phobius"/>
    </source>
</evidence>
<evidence type="ECO:0000313" key="2">
    <source>
        <dbReference type="EMBL" id="RDC54236.1"/>
    </source>
</evidence>
<evidence type="ECO:0000313" key="3">
    <source>
        <dbReference type="Proteomes" id="UP000253961"/>
    </source>
</evidence>
<dbReference type="InterPro" id="IPR050445">
    <property type="entry name" value="Bact_polysacc_biosynth/exp"/>
</dbReference>
<feature type="transmembrane region" description="Helical" evidence="1">
    <location>
        <begin position="36"/>
        <end position="56"/>
    </location>
</feature>
<name>A0A369PUC5_9SPHI</name>
<dbReference type="PANTHER" id="PTHR32309:SF31">
    <property type="entry name" value="CAPSULAR EXOPOLYSACCHARIDE FAMILY"/>
    <property type="match status" value="1"/>
</dbReference>
<dbReference type="OrthoDB" id="745212at2"/>
<feature type="transmembrane region" description="Helical" evidence="1">
    <location>
        <begin position="340"/>
        <end position="358"/>
    </location>
</feature>
<reference evidence="2 3" key="1">
    <citation type="submission" date="2018-07" db="EMBL/GenBank/DDBJ databases">
        <title>Pedobacter sp. nov., isolated from soil.</title>
        <authorList>
            <person name="Zhou L.Y."/>
            <person name="Du Z.J."/>
        </authorList>
    </citation>
    <scope>NUCLEOTIDE SEQUENCE [LARGE SCALE GENOMIC DNA]</scope>
    <source>
        <strain evidence="2 3">JDX94</strain>
    </source>
</reference>
<dbReference type="PANTHER" id="PTHR32309">
    <property type="entry name" value="TYROSINE-PROTEIN KINASE"/>
    <property type="match status" value="1"/>
</dbReference>
<dbReference type="EMBL" id="QPKV01000015">
    <property type="protein sequence ID" value="RDC54236.1"/>
    <property type="molecule type" value="Genomic_DNA"/>
</dbReference>
<gene>
    <name evidence="2" type="ORF">DU508_22370</name>
</gene>
<organism evidence="2 3">
    <name type="scientific">Pedobacter chinensis</name>
    <dbReference type="NCBI Taxonomy" id="2282421"/>
    <lineage>
        <taxon>Bacteria</taxon>
        <taxon>Pseudomonadati</taxon>
        <taxon>Bacteroidota</taxon>
        <taxon>Sphingobacteriia</taxon>
        <taxon>Sphingobacteriales</taxon>
        <taxon>Sphingobacteriaceae</taxon>
        <taxon>Pedobacter</taxon>
    </lineage>
</organism>
<dbReference type="Proteomes" id="UP000253961">
    <property type="component" value="Unassembled WGS sequence"/>
</dbReference>
<sequence>MNSENINHPPHLSKEISLKEMAEEISMLYHYLLTKWGVIVLSGLIGGGVGLAYSYLKKPTYTAITTFVLEDERSSSGGFGSIAGLASIAGIDLGSGGGNIFQGDNIQELYKSRKMIEKTLLTSVAIGNKNQLLIDRYIDFNKMREKWSGKPELQGIRFSTRDTSKKNLNKFSRVQDSIIGVIVTDINKNYLNVVKPDKKLSIIKAEVVSKDEIFAKSFNEQIVKNVNDFYVQTKTKKAKDNVAILQQKTDSVRSVMNGAIYSAALVADATPNLNPTRQVQRTAPIQRSQFSAETNRAILSELVKNLELSKISLRKETPLIQVVDEPVFPLEINRIGKAKGILIGGALAGLLSIAILTLRRALKSIYIK</sequence>
<keyword evidence="1" id="KW-1133">Transmembrane helix</keyword>
<keyword evidence="1" id="KW-0812">Transmembrane</keyword>
<dbReference type="AlphaFoldDB" id="A0A369PUC5"/>
<comment type="caution">
    <text evidence="2">The sequence shown here is derived from an EMBL/GenBank/DDBJ whole genome shotgun (WGS) entry which is preliminary data.</text>
</comment>
<keyword evidence="1" id="KW-0472">Membrane</keyword>
<accession>A0A369PUC5</accession>